<reference evidence="2 3" key="1">
    <citation type="submission" date="2018-08" db="EMBL/GenBank/DDBJ databases">
        <title>Whole Genome Sequence of the Moderate Halophilic Marine Bacterium Marinobacter litoralis Sw-45.</title>
        <authorList>
            <person name="Musa H."/>
        </authorList>
    </citation>
    <scope>NUCLEOTIDE SEQUENCE [LARGE SCALE GENOMIC DNA]</scope>
    <source>
        <strain evidence="2 3">Sw-45</strain>
    </source>
</reference>
<dbReference type="Pfam" id="PF00196">
    <property type="entry name" value="GerE"/>
    <property type="match status" value="1"/>
</dbReference>
<dbReference type="PROSITE" id="PS50043">
    <property type="entry name" value="HTH_LUXR_2"/>
    <property type="match status" value="1"/>
</dbReference>
<sequence>MGRSRCSSGNDLSELIGLIYESISSDAGFQPFLDALVQVLDCRGAFIAMKPMEEPVLAASWVSNISMSVVGYYSDTLNVSGSEGTQLQTSPGVSEIVVAASEVEPRHACFFGVQCRRGQESFQSRELAVIEVLLSHVERAVAIHVKLSEHVSRGENGLKRLTEKFGFTSAEAQIASQLMAGKSLSDIASMSRRSRETVKYHLRNMFRKTDTCRQVELVSLLARH</sequence>
<dbReference type="EMBL" id="QMDL01000003">
    <property type="protein sequence ID" value="RMJ02582.1"/>
    <property type="molecule type" value="Genomic_DNA"/>
</dbReference>
<dbReference type="Gene3D" id="1.10.10.10">
    <property type="entry name" value="Winged helix-like DNA-binding domain superfamily/Winged helix DNA-binding domain"/>
    <property type="match status" value="1"/>
</dbReference>
<evidence type="ECO:0000313" key="2">
    <source>
        <dbReference type="EMBL" id="RMJ02582.1"/>
    </source>
</evidence>
<dbReference type="InterPro" id="IPR036388">
    <property type="entry name" value="WH-like_DNA-bd_sf"/>
</dbReference>
<evidence type="ECO:0000313" key="3">
    <source>
        <dbReference type="Proteomes" id="UP000265903"/>
    </source>
</evidence>
<dbReference type="SMART" id="SM00421">
    <property type="entry name" value="HTH_LUXR"/>
    <property type="match status" value="1"/>
</dbReference>
<dbReference type="GO" id="GO:0003677">
    <property type="term" value="F:DNA binding"/>
    <property type="evidence" value="ECO:0007669"/>
    <property type="project" value="InterPro"/>
</dbReference>
<name>A0A3M2RBA1_9GAMM</name>
<keyword evidence="3" id="KW-1185">Reference proteome</keyword>
<organism evidence="2 3">
    <name type="scientific">Marinobacter litoralis</name>
    <dbReference type="NCBI Taxonomy" id="187981"/>
    <lineage>
        <taxon>Bacteria</taxon>
        <taxon>Pseudomonadati</taxon>
        <taxon>Pseudomonadota</taxon>
        <taxon>Gammaproteobacteria</taxon>
        <taxon>Pseudomonadales</taxon>
        <taxon>Marinobacteraceae</taxon>
        <taxon>Marinobacter</taxon>
    </lineage>
</organism>
<evidence type="ECO:0000259" key="1">
    <source>
        <dbReference type="PROSITE" id="PS50043"/>
    </source>
</evidence>
<dbReference type="SUPFAM" id="SSF46894">
    <property type="entry name" value="C-terminal effector domain of the bipartite response regulators"/>
    <property type="match status" value="1"/>
</dbReference>
<dbReference type="GO" id="GO:0006355">
    <property type="term" value="P:regulation of DNA-templated transcription"/>
    <property type="evidence" value="ECO:0007669"/>
    <property type="project" value="InterPro"/>
</dbReference>
<comment type="caution">
    <text evidence="2">The sequence shown here is derived from an EMBL/GenBank/DDBJ whole genome shotgun (WGS) entry which is preliminary data.</text>
</comment>
<gene>
    <name evidence="2" type="ORF">DOQ08_02045</name>
</gene>
<feature type="domain" description="HTH luxR-type" evidence="1">
    <location>
        <begin position="154"/>
        <end position="224"/>
    </location>
</feature>
<dbReference type="InterPro" id="IPR016032">
    <property type="entry name" value="Sig_transdc_resp-reg_C-effctor"/>
</dbReference>
<proteinExistence type="predicted"/>
<dbReference type="InterPro" id="IPR000792">
    <property type="entry name" value="Tscrpt_reg_LuxR_C"/>
</dbReference>
<dbReference type="AlphaFoldDB" id="A0A3M2RBA1"/>
<dbReference type="Proteomes" id="UP000265903">
    <property type="component" value="Unassembled WGS sequence"/>
</dbReference>
<accession>A0A3M2RBA1</accession>
<protein>
    <submittedName>
        <fullName evidence="2">Bacterial regulatory protein, luxR family</fullName>
    </submittedName>
</protein>